<dbReference type="RefSeq" id="WP_183977880.1">
    <property type="nucleotide sequence ID" value="NZ_JACIBY010000012.1"/>
</dbReference>
<evidence type="ECO:0000313" key="1">
    <source>
        <dbReference type="EMBL" id="MBB3840723.1"/>
    </source>
</evidence>
<keyword evidence="2" id="KW-1185">Reference proteome</keyword>
<name>A0A7W5ZNP9_9BACT</name>
<dbReference type="AlphaFoldDB" id="A0A7W5ZNP9"/>
<sequence length="265" mass="27862">MKILPVLIVLLLSQFGFSQRLITFTYDANGNRISKQIKGSSPHPTVTASPEAVAPSQPSTLLATGCMGGSIQWQPVNQNGSQIVVNPTATTQYTAQCVVPGCATNGFARTTVSIIQCPAVQLSVKTLDSSPSVRYGQSVTLFAFGCTDGTVNWSSGNIGTPTNVPVYGSSTVFTATCQSTYCPNLGTASILIGGISGCLTGDVIISKQVGDWNDPNTWMCGRVPTVNDEVFINHQVNVNSIGYAKLIIKGAGYLVYDNSGTIILP</sequence>
<accession>A0A7W5ZNP9</accession>
<protein>
    <submittedName>
        <fullName evidence="1">Uncharacterized protein</fullName>
    </submittedName>
</protein>
<organism evidence="1 2">
    <name type="scientific">Runella defluvii</name>
    <dbReference type="NCBI Taxonomy" id="370973"/>
    <lineage>
        <taxon>Bacteria</taxon>
        <taxon>Pseudomonadati</taxon>
        <taxon>Bacteroidota</taxon>
        <taxon>Cytophagia</taxon>
        <taxon>Cytophagales</taxon>
        <taxon>Spirosomataceae</taxon>
        <taxon>Runella</taxon>
    </lineage>
</organism>
<proteinExistence type="predicted"/>
<reference evidence="1 2" key="1">
    <citation type="submission" date="2020-08" db="EMBL/GenBank/DDBJ databases">
        <title>Genomic Encyclopedia of Type Strains, Phase IV (KMG-IV): sequencing the most valuable type-strain genomes for metagenomic binning, comparative biology and taxonomic classification.</title>
        <authorList>
            <person name="Goeker M."/>
        </authorList>
    </citation>
    <scope>NUCLEOTIDE SEQUENCE [LARGE SCALE GENOMIC DNA]</scope>
    <source>
        <strain evidence="1 2">DSM 17976</strain>
    </source>
</reference>
<dbReference type="EMBL" id="JACIBY010000012">
    <property type="protein sequence ID" value="MBB3840723.1"/>
    <property type="molecule type" value="Genomic_DNA"/>
</dbReference>
<dbReference type="Proteomes" id="UP000541352">
    <property type="component" value="Unassembled WGS sequence"/>
</dbReference>
<comment type="caution">
    <text evidence="1">The sequence shown here is derived from an EMBL/GenBank/DDBJ whole genome shotgun (WGS) entry which is preliminary data.</text>
</comment>
<evidence type="ECO:0000313" key="2">
    <source>
        <dbReference type="Proteomes" id="UP000541352"/>
    </source>
</evidence>
<gene>
    <name evidence="1" type="ORF">FHS57_004743</name>
</gene>